<gene>
    <name evidence="2" type="ORF">Bca52824_009275</name>
</gene>
<feature type="compositionally biased region" description="Basic and acidic residues" evidence="1">
    <location>
        <begin position="83"/>
        <end position="111"/>
    </location>
</feature>
<evidence type="ECO:0000313" key="3">
    <source>
        <dbReference type="Proteomes" id="UP000886595"/>
    </source>
</evidence>
<dbReference type="Proteomes" id="UP000886595">
    <property type="component" value="Unassembled WGS sequence"/>
</dbReference>
<name>A0A8X8BA21_BRACI</name>
<protein>
    <submittedName>
        <fullName evidence="2">Uncharacterized protein</fullName>
    </submittedName>
</protein>
<keyword evidence="3" id="KW-1185">Reference proteome</keyword>
<evidence type="ECO:0000256" key="1">
    <source>
        <dbReference type="SAM" id="MobiDB-lite"/>
    </source>
</evidence>
<dbReference type="AlphaFoldDB" id="A0A8X8BA21"/>
<comment type="caution">
    <text evidence="2">The sequence shown here is derived from an EMBL/GenBank/DDBJ whole genome shotgun (WGS) entry which is preliminary data.</text>
</comment>
<feature type="region of interest" description="Disordered" evidence="1">
    <location>
        <begin position="44"/>
        <end position="146"/>
    </location>
</feature>
<sequence>MLIWKFGAKFKGPDVQNPQIPPFLLLELSPATEALAIPLTAEAENTTESLLQRGRARHARGDDFGPDPGWEAMTKRRRSLVARSRDSESRFGGRRDARHETDDALHGDSELPRTATPGTRTRRGSRRLNLGVKRRSYEEEAADASG</sequence>
<reference evidence="2 3" key="1">
    <citation type="submission" date="2020-02" db="EMBL/GenBank/DDBJ databases">
        <authorList>
            <person name="Ma Q."/>
            <person name="Huang Y."/>
            <person name="Song X."/>
            <person name="Pei D."/>
        </authorList>
    </citation>
    <scope>NUCLEOTIDE SEQUENCE [LARGE SCALE GENOMIC DNA]</scope>
    <source>
        <strain evidence="2">Sxm20200214</strain>
        <tissue evidence="2">Leaf</tissue>
    </source>
</reference>
<organism evidence="2 3">
    <name type="scientific">Brassica carinata</name>
    <name type="common">Ethiopian mustard</name>
    <name type="synonym">Abyssinian cabbage</name>
    <dbReference type="NCBI Taxonomy" id="52824"/>
    <lineage>
        <taxon>Eukaryota</taxon>
        <taxon>Viridiplantae</taxon>
        <taxon>Streptophyta</taxon>
        <taxon>Embryophyta</taxon>
        <taxon>Tracheophyta</taxon>
        <taxon>Spermatophyta</taxon>
        <taxon>Magnoliopsida</taxon>
        <taxon>eudicotyledons</taxon>
        <taxon>Gunneridae</taxon>
        <taxon>Pentapetalae</taxon>
        <taxon>rosids</taxon>
        <taxon>malvids</taxon>
        <taxon>Brassicales</taxon>
        <taxon>Brassicaceae</taxon>
        <taxon>Brassiceae</taxon>
        <taxon>Brassica</taxon>
    </lineage>
</organism>
<evidence type="ECO:0000313" key="2">
    <source>
        <dbReference type="EMBL" id="KAG2326547.1"/>
    </source>
</evidence>
<accession>A0A8X8BA21</accession>
<dbReference type="EMBL" id="JAAMPC010000002">
    <property type="protein sequence ID" value="KAG2326547.1"/>
    <property type="molecule type" value="Genomic_DNA"/>
</dbReference>
<proteinExistence type="predicted"/>